<dbReference type="AlphaFoldDB" id="X1KDC1"/>
<organism evidence="14">
    <name type="scientific">marine sediment metagenome</name>
    <dbReference type="NCBI Taxonomy" id="412755"/>
    <lineage>
        <taxon>unclassified sequences</taxon>
        <taxon>metagenomes</taxon>
        <taxon>ecological metagenomes</taxon>
    </lineage>
</organism>
<evidence type="ECO:0000256" key="2">
    <source>
        <dbReference type="ARBA" id="ARBA00022478"/>
    </source>
</evidence>
<dbReference type="Gene3D" id="3.90.580.10">
    <property type="entry name" value="Zinc finger, CHC2-type domain"/>
    <property type="match status" value="1"/>
</dbReference>
<dbReference type="Gene3D" id="3.90.980.10">
    <property type="entry name" value="DNA primase, catalytic core, N-terminal domain"/>
    <property type="match status" value="1"/>
</dbReference>
<dbReference type="EMBL" id="BARV01000016">
    <property type="protein sequence ID" value="GAH91630.1"/>
    <property type="molecule type" value="Genomic_DNA"/>
</dbReference>
<dbReference type="SMART" id="SM00493">
    <property type="entry name" value="TOPRIM"/>
    <property type="match status" value="1"/>
</dbReference>
<evidence type="ECO:0000256" key="12">
    <source>
        <dbReference type="ARBA" id="ARBA00023163"/>
    </source>
</evidence>
<dbReference type="PANTHER" id="PTHR30313:SF2">
    <property type="entry name" value="DNA PRIMASE"/>
    <property type="match status" value="1"/>
</dbReference>
<reference evidence="14" key="1">
    <citation type="journal article" date="2014" name="Front. Microbiol.">
        <title>High frequency of phylogenetically diverse reductive dehalogenase-homologous genes in deep subseafloor sedimentary metagenomes.</title>
        <authorList>
            <person name="Kawai M."/>
            <person name="Futagami T."/>
            <person name="Toyoda A."/>
            <person name="Takaki Y."/>
            <person name="Nishi S."/>
            <person name="Hori S."/>
            <person name="Arai W."/>
            <person name="Tsubouchi T."/>
            <person name="Morono Y."/>
            <person name="Uchiyama I."/>
            <person name="Ito T."/>
            <person name="Fujiyama A."/>
            <person name="Inagaki F."/>
            <person name="Takami H."/>
        </authorList>
    </citation>
    <scope>NUCLEOTIDE SEQUENCE</scope>
    <source>
        <strain evidence="14">Expedition CK06-06</strain>
    </source>
</reference>
<comment type="cofactor">
    <cofactor evidence="1">
        <name>Zn(2+)</name>
        <dbReference type="ChEBI" id="CHEBI:29105"/>
    </cofactor>
</comment>
<dbReference type="GO" id="GO:0005737">
    <property type="term" value="C:cytoplasm"/>
    <property type="evidence" value="ECO:0007669"/>
    <property type="project" value="TreeGrafter"/>
</dbReference>
<evidence type="ECO:0000256" key="6">
    <source>
        <dbReference type="ARBA" id="ARBA00022705"/>
    </source>
</evidence>
<dbReference type="SMART" id="SM00400">
    <property type="entry name" value="ZnF_CHCC"/>
    <property type="match status" value="1"/>
</dbReference>
<protein>
    <recommendedName>
        <fullName evidence="13">Toprim domain-containing protein</fullName>
    </recommendedName>
</protein>
<dbReference type="Gene3D" id="3.40.1360.10">
    <property type="match status" value="1"/>
</dbReference>
<evidence type="ECO:0000256" key="4">
    <source>
        <dbReference type="ARBA" id="ARBA00022679"/>
    </source>
</evidence>
<dbReference type="InterPro" id="IPR050219">
    <property type="entry name" value="DnaG_primase"/>
</dbReference>
<dbReference type="GO" id="GO:0003899">
    <property type="term" value="F:DNA-directed RNA polymerase activity"/>
    <property type="evidence" value="ECO:0007669"/>
    <property type="project" value="InterPro"/>
</dbReference>
<proteinExistence type="predicted"/>
<keyword evidence="7" id="KW-0479">Metal-binding</keyword>
<keyword evidence="4" id="KW-0808">Transferase</keyword>
<keyword evidence="8" id="KW-0863">Zinc-finger</keyword>
<keyword evidence="6" id="KW-0235">DNA replication</keyword>
<dbReference type="SUPFAM" id="SSF57783">
    <property type="entry name" value="Zinc beta-ribbon"/>
    <property type="match status" value="1"/>
</dbReference>
<dbReference type="GO" id="GO:0003677">
    <property type="term" value="F:DNA binding"/>
    <property type="evidence" value="ECO:0007669"/>
    <property type="project" value="UniProtKB-KW"/>
</dbReference>
<feature type="domain" description="Toprim" evidence="13">
    <location>
        <begin position="253"/>
        <end position="331"/>
    </location>
</feature>
<name>X1KDC1_9ZZZZ</name>
<dbReference type="FunFam" id="3.90.980.10:FF:000001">
    <property type="entry name" value="DNA primase"/>
    <property type="match status" value="1"/>
</dbReference>
<dbReference type="SUPFAM" id="SSF56731">
    <property type="entry name" value="DNA primase core"/>
    <property type="match status" value="1"/>
</dbReference>
<dbReference type="InterPro" id="IPR002694">
    <property type="entry name" value="Znf_CHC2"/>
</dbReference>
<keyword evidence="9" id="KW-0862">Zinc</keyword>
<dbReference type="GO" id="GO:0000428">
    <property type="term" value="C:DNA-directed RNA polymerase complex"/>
    <property type="evidence" value="ECO:0007669"/>
    <property type="project" value="UniProtKB-KW"/>
</dbReference>
<dbReference type="CDD" id="cd03364">
    <property type="entry name" value="TOPRIM_DnaG_primases"/>
    <property type="match status" value="1"/>
</dbReference>
<evidence type="ECO:0000256" key="10">
    <source>
        <dbReference type="ARBA" id="ARBA00022842"/>
    </source>
</evidence>
<dbReference type="GO" id="GO:1990077">
    <property type="term" value="C:primosome complex"/>
    <property type="evidence" value="ECO:0007669"/>
    <property type="project" value="UniProtKB-KW"/>
</dbReference>
<dbReference type="InterPro" id="IPR037068">
    <property type="entry name" value="DNA_primase_core_N_sf"/>
</dbReference>
<dbReference type="NCBIfam" id="TIGR01391">
    <property type="entry name" value="dnaG"/>
    <property type="match status" value="1"/>
</dbReference>
<dbReference type="GO" id="GO:0006269">
    <property type="term" value="P:DNA replication, synthesis of primer"/>
    <property type="evidence" value="ECO:0007669"/>
    <property type="project" value="UniProtKB-KW"/>
</dbReference>
<keyword evidence="10" id="KW-0460">Magnesium</keyword>
<dbReference type="InterPro" id="IPR006295">
    <property type="entry name" value="DNA_primase_DnaG"/>
</dbReference>
<dbReference type="Pfam" id="PF01807">
    <property type="entry name" value="Zn_ribbon_DnaG"/>
    <property type="match status" value="1"/>
</dbReference>
<keyword evidence="12" id="KW-0804">Transcription</keyword>
<evidence type="ECO:0000256" key="8">
    <source>
        <dbReference type="ARBA" id="ARBA00022771"/>
    </source>
</evidence>
<accession>X1KDC1</accession>
<dbReference type="Pfam" id="PF08275">
    <property type="entry name" value="DNAG_N"/>
    <property type="match status" value="1"/>
</dbReference>
<keyword evidence="5" id="KW-0548">Nucleotidyltransferase</keyword>
<keyword evidence="11" id="KW-0238">DNA-binding</keyword>
<keyword evidence="3" id="KW-0639">Primosome</keyword>
<dbReference type="GO" id="GO:0008270">
    <property type="term" value="F:zinc ion binding"/>
    <property type="evidence" value="ECO:0007669"/>
    <property type="project" value="UniProtKB-KW"/>
</dbReference>
<evidence type="ECO:0000256" key="3">
    <source>
        <dbReference type="ARBA" id="ARBA00022515"/>
    </source>
</evidence>
<keyword evidence="2" id="KW-0240">DNA-directed RNA polymerase</keyword>
<dbReference type="Pfam" id="PF13662">
    <property type="entry name" value="Toprim_4"/>
    <property type="match status" value="1"/>
</dbReference>
<dbReference type="PROSITE" id="PS50880">
    <property type="entry name" value="TOPRIM"/>
    <property type="match status" value="1"/>
</dbReference>
<dbReference type="InterPro" id="IPR013264">
    <property type="entry name" value="DNAG_N"/>
</dbReference>
<evidence type="ECO:0000256" key="7">
    <source>
        <dbReference type="ARBA" id="ARBA00022723"/>
    </source>
</evidence>
<evidence type="ECO:0000256" key="1">
    <source>
        <dbReference type="ARBA" id="ARBA00001947"/>
    </source>
</evidence>
<dbReference type="InterPro" id="IPR036977">
    <property type="entry name" value="DNA_primase_Znf_CHC2"/>
</dbReference>
<gene>
    <name evidence="14" type="ORF">S06H3_00106</name>
</gene>
<dbReference type="PANTHER" id="PTHR30313">
    <property type="entry name" value="DNA PRIMASE"/>
    <property type="match status" value="1"/>
</dbReference>
<evidence type="ECO:0000256" key="5">
    <source>
        <dbReference type="ARBA" id="ARBA00022695"/>
    </source>
</evidence>
<comment type="caution">
    <text evidence="14">The sequence shown here is derived from an EMBL/GenBank/DDBJ whole genome shotgun (WGS) entry which is preliminary data.</text>
</comment>
<dbReference type="InterPro" id="IPR006171">
    <property type="entry name" value="TOPRIM_dom"/>
</dbReference>
<evidence type="ECO:0000256" key="9">
    <source>
        <dbReference type="ARBA" id="ARBA00022833"/>
    </source>
</evidence>
<dbReference type="FunFam" id="3.90.580.10:FF:000001">
    <property type="entry name" value="DNA primase"/>
    <property type="match status" value="1"/>
</dbReference>
<dbReference type="InterPro" id="IPR034151">
    <property type="entry name" value="TOPRIM_DnaG_bac"/>
</dbReference>
<evidence type="ECO:0000259" key="13">
    <source>
        <dbReference type="PROSITE" id="PS50880"/>
    </source>
</evidence>
<evidence type="ECO:0000256" key="11">
    <source>
        <dbReference type="ARBA" id="ARBA00023125"/>
    </source>
</evidence>
<sequence length="387" mass="43319">MSVISEVKQKMDIVEVISDYVPLQKAGRNFKALCPFHSEKHPSFFVFPEQQTWHCFGACGTGGDVFSFVMKKEGIDFGQALRLLAQRAGITLSSPEISKSAEDKKRERLFQINEAAAEYYRHLLFNTKAGEPARAYLSKRKITPETMEKFRLGFSPDSWEALKKFLMSKGYEERELFEAGLIIEKEGGGNYDRFRNRLMFPICDIQGRVTGFGARVLDESLPKYINSPQTPIFDKSGNLYGIDQAKLAARQKNLVIIVEGYMDVLRAHQHGWQNVVASMGTSVTEKQVAIVKRSSKNIALSLDADAAGEEATLRSAEVLIDSLEKKVTPIPTWSGLVKYENILNAEIKVIPLPQGKDPDKVGFKLLVIGVKLGEEFVASQESLYLLP</sequence>
<evidence type="ECO:0000313" key="14">
    <source>
        <dbReference type="EMBL" id="GAH91630.1"/>
    </source>
</evidence>